<dbReference type="AlphaFoldDB" id="A0A1H7VSU0"/>
<dbReference type="SUPFAM" id="SSF54427">
    <property type="entry name" value="NTF2-like"/>
    <property type="match status" value="1"/>
</dbReference>
<dbReference type="Proteomes" id="UP000199421">
    <property type="component" value="Unassembled WGS sequence"/>
</dbReference>
<evidence type="ECO:0000313" key="1">
    <source>
        <dbReference type="EMBL" id="SEM12286.1"/>
    </source>
</evidence>
<dbReference type="EMBL" id="FOAF01000007">
    <property type="protein sequence ID" value="SEM12286.1"/>
    <property type="molecule type" value="Genomic_DNA"/>
</dbReference>
<sequence length="305" mass="35311">MTPSQIYFFDKSEVLLNMLRTFLITLYTFVFSAMSYAQQDLSEQVNELISAEYNMSVLAKNRGLLTAYKTYSDEYTTFFVPSPINALSYLNGKPKLPDVMTWKPIYAKVSKSNEWGFTTGPTDWQSVGYSKKFGEYLCLWKRDRKGVWKIAYRAISEHGKPRGDVNTIFESPANNKFRKLRSKARIKQREDIIFSTDQLFSTILKADNLTAFNEFLSADARIYIPSYNPIVGLKNIKSLLQKQEIIIESSSVEKVDRTYSGELAYSSGEAIIRKGNEQINCRYIRIWEVQTDAKWKVVVDMYFKK</sequence>
<accession>A0A1H7VSU0</accession>
<dbReference type="STRING" id="407022.SAMN05661044_04331"/>
<evidence type="ECO:0008006" key="3">
    <source>
        <dbReference type="Google" id="ProtNLM"/>
    </source>
</evidence>
<keyword evidence="2" id="KW-1185">Reference proteome</keyword>
<gene>
    <name evidence="1" type="ORF">SAMN05661044_04331</name>
</gene>
<proteinExistence type="predicted"/>
<protein>
    <recommendedName>
        <fullName evidence="3">Ketosteroid isomerase homolog</fullName>
    </recommendedName>
</protein>
<reference evidence="2" key="1">
    <citation type="submission" date="2016-10" db="EMBL/GenBank/DDBJ databases">
        <authorList>
            <person name="Varghese N."/>
            <person name="Submissions S."/>
        </authorList>
    </citation>
    <scope>NUCLEOTIDE SEQUENCE [LARGE SCALE GENOMIC DNA]</scope>
    <source>
        <strain evidence="2">DSM 18733</strain>
    </source>
</reference>
<name>A0A1H7VSU0_OLID1</name>
<dbReference type="InterPro" id="IPR032710">
    <property type="entry name" value="NTF2-like_dom_sf"/>
</dbReference>
<evidence type="ECO:0000313" key="2">
    <source>
        <dbReference type="Proteomes" id="UP000199421"/>
    </source>
</evidence>
<dbReference type="Gene3D" id="3.10.450.50">
    <property type="match status" value="1"/>
</dbReference>
<organism evidence="1 2">
    <name type="scientific">Olivibacter domesticus</name>
    <name type="common">Pseudosphingobacterium domesticum</name>
    <dbReference type="NCBI Taxonomy" id="407022"/>
    <lineage>
        <taxon>Bacteria</taxon>
        <taxon>Pseudomonadati</taxon>
        <taxon>Bacteroidota</taxon>
        <taxon>Sphingobacteriia</taxon>
        <taxon>Sphingobacteriales</taxon>
        <taxon>Sphingobacteriaceae</taxon>
        <taxon>Olivibacter</taxon>
    </lineage>
</organism>